<reference evidence="2" key="1">
    <citation type="submission" date="2021-06" db="EMBL/GenBank/DDBJ databases">
        <authorList>
            <person name="Kallberg Y."/>
            <person name="Tangrot J."/>
            <person name="Rosling A."/>
        </authorList>
    </citation>
    <scope>NUCLEOTIDE SEQUENCE</scope>
    <source>
        <strain evidence="2">FL130A</strain>
    </source>
</reference>
<gene>
    <name evidence="2" type="ORF">ALEPTO_LOCUS12970</name>
</gene>
<protein>
    <submittedName>
        <fullName evidence="2">7462_t:CDS:1</fullName>
    </submittedName>
</protein>
<keyword evidence="1" id="KW-0472">Membrane</keyword>
<keyword evidence="1" id="KW-1133">Transmembrane helix</keyword>
<feature type="non-terminal residue" evidence="2">
    <location>
        <position position="104"/>
    </location>
</feature>
<dbReference type="Proteomes" id="UP000789508">
    <property type="component" value="Unassembled WGS sequence"/>
</dbReference>
<name>A0A9N9IKT6_9GLOM</name>
<sequence length="104" mass="11392">QGPTTSTVLPLSNKLYILDTKNYPWVTTFNPIKPKDQIPPATNNSNNANNNSNVALFIGIGVGVGIVLSGIFSFLGYLLYKRCNQYPKFIPTPGSTHGQCYKNN</sequence>
<evidence type="ECO:0000313" key="3">
    <source>
        <dbReference type="Proteomes" id="UP000789508"/>
    </source>
</evidence>
<organism evidence="2 3">
    <name type="scientific">Ambispora leptoticha</name>
    <dbReference type="NCBI Taxonomy" id="144679"/>
    <lineage>
        <taxon>Eukaryota</taxon>
        <taxon>Fungi</taxon>
        <taxon>Fungi incertae sedis</taxon>
        <taxon>Mucoromycota</taxon>
        <taxon>Glomeromycotina</taxon>
        <taxon>Glomeromycetes</taxon>
        <taxon>Archaeosporales</taxon>
        <taxon>Ambisporaceae</taxon>
        <taxon>Ambispora</taxon>
    </lineage>
</organism>
<comment type="caution">
    <text evidence="2">The sequence shown here is derived from an EMBL/GenBank/DDBJ whole genome shotgun (WGS) entry which is preliminary data.</text>
</comment>
<dbReference type="EMBL" id="CAJVPS010035499">
    <property type="protein sequence ID" value="CAG8741431.1"/>
    <property type="molecule type" value="Genomic_DNA"/>
</dbReference>
<dbReference type="AlphaFoldDB" id="A0A9N9IKT6"/>
<dbReference type="OrthoDB" id="2474628at2759"/>
<proteinExistence type="predicted"/>
<evidence type="ECO:0000313" key="2">
    <source>
        <dbReference type="EMBL" id="CAG8741431.1"/>
    </source>
</evidence>
<feature type="non-terminal residue" evidence="2">
    <location>
        <position position="1"/>
    </location>
</feature>
<keyword evidence="3" id="KW-1185">Reference proteome</keyword>
<keyword evidence="1" id="KW-0812">Transmembrane</keyword>
<accession>A0A9N9IKT6</accession>
<feature type="transmembrane region" description="Helical" evidence="1">
    <location>
        <begin position="54"/>
        <end position="80"/>
    </location>
</feature>
<evidence type="ECO:0000256" key="1">
    <source>
        <dbReference type="SAM" id="Phobius"/>
    </source>
</evidence>